<dbReference type="PRINTS" id="PR00111">
    <property type="entry name" value="ABHYDROLASE"/>
</dbReference>
<reference evidence="10" key="1">
    <citation type="submission" date="2025-08" db="UniProtKB">
        <authorList>
            <consortium name="RefSeq"/>
        </authorList>
    </citation>
    <scope>IDENTIFICATION</scope>
</reference>
<evidence type="ECO:0000256" key="6">
    <source>
        <dbReference type="ARBA" id="ARBA00047662"/>
    </source>
</evidence>
<keyword evidence="9" id="KW-1185">Reference proteome</keyword>
<dbReference type="InterPro" id="IPR050266">
    <property type="entry name" value="AB_hydrolase_sf"/>
</dbReference>
<evidence type="ECO:0000256" key="3">
    <source>
        <dbReference type="ARBA" id="ARBA00037797"/>
    </source>
</evidence>
<evidence type="ECO:0000256" key="1">
    <source>
        <dbReference type="ARBA" id="ARBA00001613"/>
    </source>
</evidence>
<protein>
    <recommendedName>
        <fullName evidence="2">acylglycerol lipase</fullName>
        <ecNumber evidence="2">3.1.1.23</ecNumber>
    </recommendedName>
</protein>
<dbReference type="PRINTS" id="PR00412">
    <property type="entry name" value="EPOXHYDRLASE"/>
</dbReference>
<comment type="catalytic activity">
    <reaction evidence="1">
        <text>Hydrolyzes glycerol monoesters of long-chain fatty acids.</text>
        <dbReference type="EC" id="3.1.1.23"/>
    </reaction>
</comment>
<comment type="function">
    <text evidence="7">Lipase that preferentially hydrolysis medium-chain saturated monoacylglycerols including 2-arachidonoylglycerol. Through 2-arachidonoylglycerol degradation may regulate endocannabinoid signaling pathways. Also has a lysophosphatidyl lipase activity with a preference for lysophosphatidylglycerol among other lysophospholipids. Also able to degrade bis(monoacylglycero)phosphate (BMP) and constitutes the major enzyme for BMP catabolism. BMP, also known as lysobisphosphatidic acid, is enriched in late endosomes and lysosomes and plays a key role in the formation of intraluminal vesicles and in lipid sorting.</text>
</comment>
<sequence length="345" mass="39277">MPNSVPIVHNINAVHPNKYDSDKKINENGATNCINKMLFFVPSRHEKTIFIEVKDDRIIHVKQYAHNEDDLFSNGIVWRSQISKTSSVLLFFIHGVGASCQIWDQQVNYFLKYGYDIVTVDLLGHGFSSTPKDFKAYEFTKLAEDILDIFDKFCKSSNILIGHSYGCSFCTLLAKERTHGVSKMVLISGGGPTALLPEKCSAFCLPMPIFYVYKPLLVRIFRRMAFYVNTAKVEKNKNATFQISSRTLKAVMQGQKWPFSNEQYYSDLLVPIILIHGKEDKFISLEDEIWMKETVYGSELKIIDNAGHMSMVESPAVVNKHIHEFLNRDSGSCSSYHNGEITRTS</sequence>
<organism evidence="9 10">
    <name type="scientific">Hydra vulgaris</name>
    <name type="common">Hydra</name>
    <name type="synonym">Hydra attenuata</name>
    <dbReference type="NCBI Taxonomy" id="6087"/>
    <lineage>
        <taxon>Eukaryota</taxon>
        <taxon>Metazoa</taxon>
        <taxon>Cnidaria</taxon>
        <taxon>Hydrozoa</taxon>
        <taxon>Hydroidolina</taxon>
        <taxon>Anthoathecata</taxon>
        <taxon>Aplanulata</taxon>
        <taxon>Hydridae</taxon>
        <taxon>Hydra</taxon>
    </lineage>
</organism>
<dbReference type="RefSeq" id="XP_065671263.1">
    <property type="nucleotide sequence ID" value="XM_065815191.1"/>
</dbReference>
<dbReference type="InterPro" id="IPR000073">
    <property type="entry name" value="AB_hydrolase_1"/>
</dbReference>
<evidence type="ECO:0000259" key="8">
    <source>
        <dbReference type="Pfam" id="PF00561"/>
    </source>
</evidence>
<dbReference type="InterPro" id="IPR029058">
    <property type="entry name" value="AB_hydrolase_fold"/>
</dbReference>
<dbReference type="PANTHER" id="PTHR43798">
    <property type="entry name" value="MONOACYLGLYCEROL LIPASE"/>
    <property type="match status" value="1"/>
</dbReference>
<evidence type="ECO:0000313" key="10">
    <source>
        <dbReference type="RefSeq" id="XP_065671263.1"/>
    </source>
</evidence>
<evidence type="ECO:0000313" key="9">
    <source>
        <dbReference type="Proteomes" id="UP001652625"/>
    </source>
</evidence>
<dbReference type="GeneID" id="100211325"/>
<proteinExistence type="predicted"/>
<comment type="catalytic activity">
    <reaction evidence="6">
        <text>1-dodecanoylglycerol + H2O = dodecanoate + glycerol + H(+)</text>
        <dbReference type="Rhea" id="RHEA:44316"/>
        <dbReference type="ChEBI" id="CHEBI:15377"/>
        <dbReference type="ChEBI" id="CHEBI:15378"/>
        <dbReference type="ChEBI" id="CHEBI:17754"/>
        <dbReference type="ChEBI" id="CHEBI:18262"/>
        <dbReference type="ChEBI" id="CHEBI:75539"/>
    </reaction>
</comment>
<dbReference type="Gene3D" id="3.40.50.1820">
    <property type="entry name" value="alpha/beta hydrolase"/>
    <property type="match status" value="1"/>
</dbReference>
<dbReference type="Proteomes" id="UP001652625">
    <property type="component" value="Chromosome 13"/>
</dbReference>
<evidence type="ECO:0000256" key="5">
    <source>
        <dbReference type="ARBA" id="ARBA00046308"/>
    </source>
</evidence>
<name>A0ABM4DA92_HYDVU</name>
<gene>
    <name evidence="10" type="primary">LOC100211325</name>
</gene>
<comment type="subcellular location">
    <subcellularLocation>
        <location evidence="3">Late endosome membrane</location>
        <topology evidence="3">Single-pass type II membrane protein</topology>
    </subcellularLocation>
    <subcellularLocation>
        <location evidence="4">Lysosome membrane</location>
        <topology evidence="4">Single-pass type II membrane protein</topology>
    </subcellularLocation>
    <subcellularLocation>
        <location evidence="5">Mitochondrion membrane</location>
        <topology evidence="5">Single-pass type II membrane protein</topology>
    </subcellularLocation>
</comment>
<dbReference type="Pfam" id="PF00561">
    <property type="entry name" value="Abhydrolase_1"/>
    <property type="match status" value="1"/>
</dbReference>
<dbReference type="PANTHER" id="PTHR43798:SF5">
    <property type="entry name" value="MONOACYLGLYCEROL LIPASE ABHD6"/>
    <property type="match status" value="1"/>
</dbReference>
<evidence type="ECO:0000256" key="2">
    <source>
        <dbReference type="ARBA" id="ARBA00013254"/>
    </source>
</evidence>
<dbReference type="SUPFAM" id="SSF53474">
    <property type="entry name" value="alpha/beta-Hydrolases"/>
    <property type="match status" value="1"/>
</dbReference>
<evidence type="ECO:0000256" key="4">
    <source>
        <dbReference type="ARBA" id="ARBA00037874"/>
    </source>
</evidence>
<dbReference type="InterPro" id="IPR000639">
    <property type="entry name" value="Epox_hydrolase-like"/>
</dbReference>
<dbReference type="EC" id="3.1.1.23" evidence="2"/>
<evidence type="ECO:0000256" key="7">
    <source>
        <dbReference type="ARBA" id="ARBA00049568"/>
    </source>
</evidence>
<accession>A0ABM4DA92</accession>
<feature type="domain" description="AB hydrolase-1" evidence="8">
    <location>
        <begin position="89"/>
        <end position="189"/>
    </location>
</feature>